<dbReference type="AlphaFoldDB" id="S2J401"/>
<evidence type="ECO:0000313" key="1">
    <source>
        <dbReference type="EMBL" id="EPB84344.1"/>
    </source>
</evidence>
<organism evidence="1 2">
    <name type="scientific">Mucor circinelloides f. circinelloides (strain 1006PhL)</name>
    <name type="common">Mucormycosis agent</name>
    <name type="synonym">Calyptromyces circinelloides</name>
    <dbReference type="NCBI Taxonomy" id="1220926"/>
    <lineage>
        <taxon>Eukaryota</taxon>
        <taxon>Fungi</taxon>
        <taxon>Fungi incertae sedis</taxon>
        <taxon>Mucoromycota</taxon>
        <taxon>Mucoromycotina</taxon>
        <taxon>Mucoromycetes</taxon>
        <taxon>Mucorales</taxon>
        <taxon>Mucorineae</taxon>
        <taxon>Mucoraceae</taxon>
        <taxon>Mucor</taxon>
    </lineage>
</organism>
<evidence type="ECO:0000313" key="2">
    <source>
        <dbReference type="Proteomes" id="UP000014254"/>
    </source>
</evidence>
<dbReference type="OrthoDB" id="2227978at2759"/>
<dbReference type="Proteomes" id="UP000014254">
    <property type="component" value="Unassembled WGS sequence"/>
</dbReference>
<sequence>MDDQKKRQLDSGRFVEDVMREFVQTLNFGHSSILSFGTEKSSIACKEAINKKRKMSGNDVMERQQHALIPDMTVCYEGQEFAINEAAKSNNNTKRIIEGGKKCPEIMAKMFNKAISTCPTQTGSIKIYGCLLSHLQLTPLEMSSPTDYVKLWKKGKHLTNPEMPLLFKPRMTALLSHIWRVCPVIESTLRAMVEHEVPQSEFE</sequence>
<dbReference type="InParanoid" id="S2J401"/>
<accession>S2J401</accession>
<dbReference type="EMBL" id="KE124041">
    <property type="protein sequence ID" value="EPB84344.1"/>
    <property type="molecule type" value="Genomic_DNA"/>
</dbReference>
<gene>
    <name evidence="1" type="ORF">HMPREF1544_08863</name>
</gene>
<keyword evidence="2" id="KW-1185">Reference proteome</keyword>
<name>S2J401_MUCC1</name>
<dbReference type="VEuPathDB" id="FungiDB:HMPREF1544_08863"/>
<protein>
    <submittedName>
        <fullName evidence="1">Uncharacterized protein</fullName>
    </submittedName>
</protein>
<reference evidence="2" key="1">
    <citation type="submission" date="2013-05" db="EMBL/GenBank/DDBJ databases">
        <title>The Genome sequence of Mucor circinelloides f. circinelloides 1006PhL.</title>
        <authorList>
            <consortium name="The Broad Institute Genomics Platform"/>
            <person name="Cuomo C."/>
            <person name="Earl A."/>
            <person name="Findley K."/>
            <person name="Lee S.C."/>
            <person name="Walker B."/>
            <person name="Young S."/>
            <person name="Zeng Q."/>
            <person name="Gargeya S."/>
            <person name="Fitzgerald M."/>
            <person name="Haas B."/>
            <person name="Abouelleil A."/>
            <person name="Allen A.W."/>
            <person name="Alvarado L."/>
            <person name="Arachchi H.M."/>
            <person name="Berlin A.M."/>
            <person name="Chapman S.B."/>
            <person name="Gainer-Dewar J."/>
            <person name="Goldberg J."/>
            <person name="Griggs A."/>
            <person name="Gujja S."/>
            <person name="Hansen M."/>
            <person name="Howarth C."/>
            <person name="Imamovic A."/>
            <person name="Ireland A."/>
            <person name="Larimer J."/>
            <person name="McCowan C."/>
            <person name="Murphy C."/>
            <person name="Pearson M."/>
            <person name="Poon T.W."/>
            <person name="Priest M."/>
            <person name="Roberts A."/>
            <person name="Saif S."/>
            <person name="Shea T."/>
            <person name="Sisk P."/>
            <person name="Sykes S."/>
            <person name="Wortman J."/>
            <person name="Nusbaum C."/>
            <person name="Birren B."/>
        </authorList>
    </citation>
    <scope>NUCLEOTIDE SEQUENCE [LARGE SCALE GENOMIC DNA]</scope>
    <source>
        <strain evidence="2">1006PhL</strain>
    </source>
</reference>
<proteinExistence type="predicted"/>